<dbReference type="EMBL" id="JAVLUS010000005">
    <property type="protein sequence ID" value="MDS1113821.1"/>
    <property type="molecule type" value="Genomic_DNA"/>
</dbReference>
<evidence type="ECO:0000313" key="2">
    <source>
        <dbReference type="EMBL" id="MDS1113821.1"/>
    </source>
</evidence>
<dbReference type="RefSeq" id="WP_310950098.1">
    <property type="nucleotide sequence ID" value="NZ_JAVLUS010000005.1"/>
</dbReference>
<protein>
    <submittedName>
        <fullName evidence="2">Uncharacterized protein</fullName>
    </submittedName>
</protein>
<gene>
    <name evidence="2" type="ORF">RD149_08575</name>
</gene>
<proteinExistence type="predicted"/>
<feature type="region of interest" description="Disordered" evidence="1">
    <location>
        <begin position="60"/>
        <end position="87"/>
    </location>
</feature>
<comment type="caution">
    <text evidence="2">The sequence shown here is derived from an EMBL/GenBank/DDBJ whole genome shotgun (WGS) entry which is preliminary data.</text>
</comment>
<accession>A0ABU2GQT3</accession>
<name>A0ABU2GQT3_9ACTN</name>
<organism evidence="2 3">
    <name type="scientific">Gordonia westfalica</name>
    <dbReference type="NCBI Taxonomy" id="158898"/>
    <lineage>
        <taxon>Bacteria</taxon>
        <taxon>Bacillati</taxon>
        <taxon>Actinomycetota</taxon>
        <taxon>Actinomycetes</taxon>
        <taxon>Mycobacteriales</taxon>
        <taxon>Gordoniaceae</taxon>
        <taxon>Gordonia</taxon>
    </lineage>
</organism>
<sequence length="273" mass="30432">MYELQLTTDEYRLLMELPNTGEPLGNTAARRKLGLTKSRYARARQGLLDKQLVLKAPGQGGALRRAPVTGDSELSATDSDSIPTIRPPVAESKLYGPIRTTLGNEWADDRGFHSFVIEETAHQGRRRTGGSWTRPDLVAIGTKTFKHVPHQQFEVVTFEVKPMEQLNAVAVFEALAHRRASTHAYVLVEVRDVLATAYNKKLETLKRAASDHGIGVITFGDPSDYETWTEEVVAQRSETSPELLNDFIETQISQPGQEAIESAIKKSQLWLHQ</sequence>
<feature type="compositionally biased region" description="Polar residues" evidence="1">
    <location>
        <begin position="72"/>
        <end position="82"/>
    </location>
</feature>
<reference evidence="2 3" key="1">
    <citation type="submission" date="2023-08" db="EMBL/GenBank/DDBJ databases">
        <title>Bioegradation of LLDPE and BLDPE plastic by marine bacteria from coast plastic debris.</title>
        <authorList>
            <person name="Rong Z."/>
        </authorList>
    </citation>
    <scope>NUCLEOTIDE SEQUENCE [LARGE SCALE GENOMIC DNA]</scope>
    <source>
        <strain evidence="2 3">Z-2</strain>
    </source>
</reference>
<evidence type="ECO:0000256" key="1">
    <source>
        <dbReference type="SAM" id="MobiDB-lite"/>
    </source>
</evidence>
<keyword evidence="3" id="KW-1185">Reference proteome</keyword>
<dbReference type="Proteomes" id="UP001265083">
    <property type="component" value="Unassembled WGS sequence"/>
</dbReference>
<evidence type="ECO:0000313" key="3">
    <source>
        <dbReference type="Proteomes" id="UP001265083"/>
    </source>
</evidence>